<gene>
    <name evidence="1" type="ORF">F2Q69_00046888</name>
</gene>
<organism evidence="1 2">
    <name type="scientific">Brassica cretica</name>
    <name type="common">Mustard</name>
    <dbReference type="NCBI Taxonomy" id="69181"/>
    <lineage>
        <taxon>Eukaryota</taxon>
        <taxon>Viridiplantae</taxon>
        <taxon>Streptophyta</taxon>
        <taxon>Embryophyta</taxon>
        <taxon>Tracheophyta</taxon>
        <taxon>Spermatophyta</taxon>
        <taxon>Magnoliopsida</taxon>
        <taxon>eudicotyledons</taxon>
        <taxon>Gunneridae</taxon>
        <taxon>Pentapetalae</taxon>
        <taxon>rosids</taxon>
        <taxon>malvids</taxon>
        <taxon>Brassicales</taxon>
        <taxon>Brassicaceae</taxon>
        <taxon>Brassiceae</taxon>
        <taxon>Brassica</taxon>
    </lineage>
</organism>
<evidence type="ECO:0000313" key="1">
    <source>
        <dbReference type="EMBL" id="KAF3525515.1"/>
    </source>
</evidence>
<evidence type="ECO:0000313" key="2">
    <source>
        <dbReference type="Proteomes" id="UP000712600"/>
    </source>
</evidence>
<dbReference type="AlphaFoldDB" id="A0A8S9PU39"/>
<proteinExistence type="predicted"/>
<accession>A0A8S9PU39</accession>
<comment type="caution">
    <text evidence="1">The sequence shown here is derived from an EMBL/GenBank/DDBJ whole genome shotgun (WGS) entry which is preliminary data.</text>
</comment>
<dbReference type="Proteomes" id="UP000712600">
    <property type="component" value="Unassembled WGS sequence"/>
</dbReference>
<sequence>MLSNAYLAYEVKMSLSKLSNRRSYIMIAYYGHGTGHSSYTRIHTRRRTSGGHTRDNAAGKSILKMGFIIRITNTVSLRWQWKKRNALVVRGGGEEEDDDHRFVLERDGSLTMEEAKTTSVSGSEESRTSARVEAERVWLELYQIGHLGFGRVSFTGI</sequence>
<dbReference type="EMBL" id="QGKX02001347">
    <property type="protein sequence ID" value="KAF3525515.1"/>
    <property type="molecule type" value="Genomic_DNA"/>
</dbReference>
<reference evidence="1" key="1">
    <citation type="submission" date="2019-12" db="EMBL/GenBank/DDBJ databases">
        <title>Genome sequencing and annotation of Brassica cretica.</title>
        <authorList>
            <person name="Studholme D.J."/>
            <person name="Sarris P."/>
        </authorList>
    </citation>
    <scope>NUCLEOTIDE SEQUENCE</scope>
    <source>
        <strain evidence="1">PFS-109/04</strain>
        <tissue evidence="1">Leaf</tissue>
    </source>
</reference>
<protein>
    <submittedName>
        <fullName evidence="1">Uncharacterized protein</fullName>
    </submittedName>
</protein>
<name>A0A8S9PU39_BRACR</name>